<name>A0A6P7F1E5_DIAVI</name>
<dbReference type="InParanoid" id="A0A6P7F1E5"/>
<reference evidence="1" key="1">
    <citation type="submission" date="2025-08" db="UniProtKB">
        <authorList>
            <consortium name="RefSeq"/>
        </authorList>
    </citation>
    <scope>IDENTIFICATION</scope>
    <source>
        <tissue evidence="1">Whole insect</tissue>
    </source>
</reference>
<organism evidence="1">
    <name type="scientific">Diabrotica virgifera virgifera</name>
    <name type="common">western corn rootworm</name>
    <dbReference type="NCBI Taxonomy" id="50390"/>
    <lineage>
        <taxon>Eukaryota</taxon>
        <taxon>Metazoa</taxon>
        <taxon>Ecdysozoa</taxon>
        <taxon>Arthropoda</taxon>
        <taxon>Hexapoda</taxon>
        <taxon>Insecta</taxon>
        <taxon>Pterygota</taxon>
        <taxon>Neoptera</taxon>
        <taxon>Endopterygota</taxon>
        <taxon>Coleoptera</taxon>
        <taxon>Polyphaga</taxon>
        <taxon>Cucujiformia</taxon>
        <taxon>Chrysomeloidea</taxon>
        <taxon>Chrysomelidae</taxon>
        <taxon>Galerucinae</taxon>
        <taxon>Diabroticina</taxon>
        <taxon>Diabroticites</taxon>
        <taxon>Diabrotica</taxon>
    </lineage>
</organism>
<dbReference type="AlphaFoldDB" id="A0A6P7F1E5"/>
<protein>
    <submittedName>
        <fullName evidence="1">Uncharacterized protein LOC114325311</fullName>
    </submittedName>
</protein>
<proteinExistence type="predicted"/>
<dbReference type="RefSeq" id="XP_028129146.1">
    <property type="nucleotide sequence ID" value="XM_028273345.1"/>
</dbReference>
<sequence length="570" mass="65309">MKDGSLVNLYKYLLSLKEENVSSHVSYQNTLVSKYSNKKFKKQNKSNTKYKDRGVQVSEEHSHETRILQRSAETPKTVLVENINVQASDELSSTLKTYNNLYTEIRNELKKYKNEKRKEPVVHLRNYECYFWNNDQAHGIYKHTKEADHYSSDKYITDISKVKKFRSENSPLRTINPTDSKLVLPDDISESHFRLAIKISSDKKPVLKNISSEIVFYEENPSKEPSDIILSSSEDRLSKRESSSRSIISPLGSKAAFGKPSAVLKTYYDLILRFTSLKQRSISSIEDWMKEVSTSLLKDESKEGSIPWLKDERAEIGIPSIKDETEEDSSPWLKDKTTEIGIPSIKGETQKDGIPWLKDETTQIGIPSIKDETEGIRIPSVKDSIRTKKDKVMIPSTKYQTKKVLKSSYPRIVEPRCVYCKNKMAEAKKVESRVIKLKKGEEFTIRKSVCRAPCRLPSRSPVGSAPSVRVCLRNKLSERHINSKDLDRRSENRQLPSNKVCSKCHSIVVDHSKETQIPILTGSSKLFENVVVNRLGHQTVIILYPNKSSKKSYLVLDLISIQQTLCYLNY</sequence>
<evidence type="ECO:0000313" key="1">
    <source>
        <dbReference type="RefSeq" id="XP_028129146.1"/>
    </source>
</evidence>
<gene>
    <name evidence="1" type="primary">LOC114325311</name>
</gene>
<accession>A0A6P7F1E5</accession>